<dbReference type="NCBIfam" id="TIGR00369">
    <property type="entry name" value="unchar_dom_1"/>
    <property type="match status" value="1"/>
</dbReference>
<dbReference type="RefSeq" id="WP_144089319.1">
    <property type="nucleotide sequence ID" value="NZ_VMHE01000023.1"/>
</dbReference>
<dbReference type="InterPro" id="IPR029069">
    <property type="entry name" value="HotDog_dom_sf"/>
</dbReference>
<keyword evidence="5" id="KW-1185">Reference proteome</keyword>
<evidence type="ECO:0000256" key="1">
    <source>
        <dbReference type="ARBA" id="ARBA00008324"/>
    </source>
</evidence>
<sequence length="126" mass="13666">MNLDGTLFETLGIEVLEGTKEKVVLSMPVTPTVHQPMGYLHGGASVALAESAASVGGFLNVDSEKYNVFGIEINANHIKSKRDGTIYAYATPRHVGRTTMVWEIEIKDENDQLICLSRCTVGVVAK</sequence>
<name>A0A556PBU3_9BACI</name>
<dbReference type="CDD" id="cd03443">
    <property type="entry name" value="PaaI_thioesterase"/>
    <property type="match status" value="1"/>
</dbReference>
<comment type="caution">
    <text evidence="4">The sequence shown here is derived from an EMBL/GenBank/DDBJ whole genome shotgun (WGS) entry which is preliminary data.</text>
</comment>
<proteinExistence type="inferred from homology"/>
<dbReference type="PANTHER" id="PTHR43240">
    <property type="entry name" value="1,4-DIHYDROXY-2-NAPHTHOYL-COA THIOESTERASE 1"/>
    <property type="match status" value="1"/>
</dbReference>
<gene>
    <name evidence="4" type="ORF">FPQ13_10670</name>
</gene>
<dbReference type="GO" id="GO:0005829">
    <property type="term" value="C:cytosol"/>
    <property type="evidence" value="ECO:0007669"/>
    <property type="project" value="TreeGrafter"/>
</dbReference>
<evidence type="ECO:0000313" key="5">
    <source>
        <dbReference type="Proteomes" id="UP000316425"/>
    </source>
</evidence>
<dbReference type="InterPro" id="IPR006683">
    <property type="entry name" value="Thioestr_dom"/>
</dbReference>
<dbReference type="OrthoDB" id="9798208at2"/>
<dbReference type="Proteomes" id="UP000316425">
    <property type="component" value="Unassembled WGS sequence"/>
</dbReference>
<dbReference type="AlphaFoldDB" id="A0A556PBU3"/>
<dbReference type="GO" id="GO:0061522">
    <property type="term" value="F:1,4-dihydroxy-2-naphthoyl-CoA thioesterase activity"/>
    <property type="evidence" value="ECO:0007669"/>
    <property type="project" value="TreeGrafter"/>
</dbReference>
<reference evidence="4 5" key="1">
    <citation type="submission" date="2019-07" db="EMBL/GenBank/DDBJ databases">
        <title>Allobacillus sp. nov. SKP isolated from shrimp paste of Euphausiacea.</title>
        <authorList>
            <person name="Kanchanasin P."/>
            <person name="Tanasupawat S."/>
            <person name="Shi W."/>
            <person name="Wu L."/>
            <person name="Ma J."/>
        </authorList>
    </citation>
    <scope>NUCLEOTIDE SEQUENCE [LARGE SCALE GENOMIC DNA]</scope>
    <source>
        <strain evidence="4 5">SKP4-8</strain>
    </source>
</reference>
<feature type="domain" description="Thioesterase" evidence="3">
    <location>
        <begin position="37"/>
        <end position="115"/>
    </location>
</feature>
<dbReference type="PANTHER" id="PTHR43240:SF5">
    <property type="entry name" value="1,4-DIHYDROXY-2-NAPHTHOYL-COA THIOESTERASE 1"/>
    <property type="match status" value="1"/>
</dbReference>
<dbReference type="Pfam" id="PF03061">
    <property type="entry name" value="4HBT"/>
    <property type="match status" value="1"/>
</dbReference>
<dbReference type="Gene3D" id="3.10.129.10">
    <property type="entry name" value="Hotdog Thioesterase"/>
    <property type="match status" value="1"/>
</dbReference>
<dbReference type="EMBL" id="VMHE01000023">
    <property type="protein sequence ID" value="TSJ61845.1"/>
    <property type="molecule type" value="Genomic_DNA"/>
</dbReference>
<comment type="similarity">
    <text evidence="1">Belongs to the thioesterase PaaI family.</text>
</comment>
<organism evidence="4 5">
    <name type="scientific">Allobacillus salarius</name>
    <dbReference type="NCBI Taxonomy" id="1955272"/>
    <lineage>
        <taxon>Bacteria</taxon>
        <taxon>Bacillati</taxon>
        <taxon>Bacillota</taxon>
        <taxon>Bacilli</taxon>
        <taxon>Bacillales</taxon>
        <taxon>Bacillaceae</taxon>
        <taxon>Allobacillus</taxon>
    </lineage>
</organism>
<evidence type="ECO:0000259" key="3">
    <source>
        <dbReference type="Pfam" id="PF03061"/>
    </source>
</evidence>
<accession>A0A556PBU3</accession>
<protein>
    <submittedName>
        <fullName evidence="4">Hotdog fold thioesterase</fullName>
    </submittedName>
</protein>
<evidence type="ECO:0000313" key="4">
    <source>
        <dbReference type="EMBL" id="TSJ61845.1"/>
    </source>
</evidence>
<dbReference type="InterPro" id="IPR003736">
    <property type="entry name" value="PAAI_dom"/>
</dbReference>
<keyword evidence="2" id="KW-0378">Hydrolase</keyword>
<dbReference type="SUPFAM" id="SSF54637">
    <property type="entry name" value="Thioesterase/thiol ester dehydrase-isomerase"/>
    <property type="match status" value="1"/>
</dbReference>
<evidence type="ECO:0000256" key="2">
    <source>
        <dbReference type="ARBA" id="ARBA00022801"/>
    </source>
</evidence>